<evidence type="ECO:0000313" key="2">
    <source>
        <dbReference type="EMBL" id="KAK7961857.1"/>
    </source>
</evidence>
<proteinExistence type="predicted"/>
<comment type="caution">
    <text evidence="2">The sequence shown here is derived from an EMBL/GenBank/DDBJ whole genome shotgun (WGS) entry which is preliminary data.</text>
</comment>
<feature type="compositionally biased region" description="Basic and acidic residues" evidence="1">
    <location>
        <begin position="143"/>
        <end position="153"/>
    </location>
</feature>
<reference evidence="2 3" key="1">
    <citation type="submission" date="2023-01" db="EMBL/GenBank/DDBJ databases">
        <title>Analysis of 21 Apiospora genomes using comparative genomics revels a genus with tremendous synthesis potential of carbohydrate active enzymes and secondary metabolites.</title>
        <authorList>
            <person name="Sorensen T."/>
        </authorList>
    </citation>
    <scope>NUCLEOTIDE SEQUENCE [LARGE SCALE GENOMIC DNA]</scope>
    <source>
        <strain evidence="2 3">CBS 24483</strain>
    </source>
</reference>
<dbReference type="GeneID" id="92071966"/>
<dbReference type="RefSeq" id="XP_066703968.1">
    <property type="nucleotide sequence ID" value="XM_066838904.1"/>
</dbReference>
<dbReference type="Proteomes" id="UP001391051">
    <property type="component" value="Unassembled WGS sequence"/>
</dbReference>
<feature type="region of interest" description="Disordered" evidence="1">
    <location>
        <begin position="137"/>
        <end position="162"/>
    </location>
</feature>
<organism evidence="2 3">
    <name type="scientific">Apiospora aurea</name>
    <dbReference type="NCBI Taxonomy" id="335848"/>
    <lineage>
        <taxon>Eukaryota</taxon>
        <taxon>Fungi</taxon>
        <taxon>Dikarya</taxon>
        <taxon>Ascomycota</taxon>
        <taxon>Pezizomycotina</taxon>
        <taxon>Sordariomycetes</taxon>
        <taxon>Xylariomycetidae</taxon>
        <taxon>Amphisphaeriales</taxon>
        <taxon>Apiosporaceae</taxon>
        <taxon>Apiospora</taxon>
    </lineage>
</organism>
<accession>A0ABR1QQE6</accession>
<protein>
    <submittedName>
        <fullName evidence="2">Uncharacterized protein</fullName>
    </submittedName>
</protein>
<gene>
    <name evidence="2" type="ORF">PG986_002682</name>
</gene>
<evidence type="ECO:0000256" key="1">
    <source>
        <dbReference type="SAM" id="MobiDB-lite"/>
    </source>
</evidence>
<name>A0ABR1QQE6_9PEZI</name>
<keyword evidence="3" id="KW-1185">Reference proteome</keyword>
<sequence>MSNNQGNVTSGELDYRSQRRWARIKKCEPYVADFLATTPQLSSLNAEQKAKVLKEVKDQLVNNVHYLPSMYATAWCLGTDSHCYVLFPSTSVPLLTTIEIALTTMVHAVGIIEVAIAGEIRVGAVLEDMGTGRTRGGVGHILGDGRGHGKAGESGEEGNDSEEVHVGGAWELGRLSGWKGEVWCLKHWDV</sequence>
<dbReference type="EMBL" id="JAQQWE010000002">
    <property type="protein sequence ID" value="KAK7961857.1"/>
    <property type="molecule type" value="Genomic_DNA"/>
</dbReference>
<evidence type="ECO:0000313" key="3">
    <source>
        <dbReference type="Proteomes" id="UP001391051"/>
    </source>
</evidence>